<dbReference type="RefSeq" id="WP_233276248.1">
    <property type="nucleotide sequence ID" value="NZ_JJRY01000052.1"/>
</dbReference>
<protein>
    <submittedName>
        <fullName evidence="1">Uncharacterized protein</fullName>
    </submittedName>
</protein>
<proteinExistence type="predicted"/>
<organism evidence="1 2">
    <name type="scientific">Schinkia azotoformans MEV2011</name>
    <dbReference type="NCBI Taxonomy" id="1348973"/>
    <lineage>
        <taxon>Bacteria</taxon>
        <taxon>Bacillati</taxon>
        <taxon>Bacillota</taxon>
        <taxon>Bacilli</taxon>
        <taxon>Bacillales</taxon>
        <taxon>Bacillaceae</taxon>
        <taxon>Calidifontibacillus/Schinkia group</taxon>
        <taxon>Schinkia</taxon>
    </lineage>
</organism>
<sequence length="41" mass="4798">MNKNEILERSRKERNTDEYETKVNHDALGKSVWVLAGICIH</sequence>
<dbReference type="InterPro" id="IPR045620">
    <property type="entry name" value="DUF6442"/>
</dbReference>
<evidence type="ECO:0000313" key="2">
    <source>
        <dbReference type="Proteomes" id="UP000027936"/>
    </source>
</evidence>
<dbReference type="Pfam" id="PF20040">
    <property type="entry name" value="DUF6442"/>
    <property type="match status" value="1"/>
</dbReference>
<name>A0A072NRI3_SCHAZ</name>
<comment type="caution">
    <text evidence="1">The sequence shown here is derived from an EMBL/GenBank/DDBJ whole genome shotgun (WGS) entry which is preliminary data.</text>
</comment>
<gene>
    <name evidence="1" type="ORF">M670_05024</name>
</gene>
<dbReference type="AlphaFoldDB" id="A0A072NRI3"/>
<dbReference type="Proteomes" id="UP000027936">
    <property type="component" value="Unassembled WGS sequence"/>
</dbReference>
<reference evidence="1 2" key="1">
    <citation type="submission" date="2014-04" db="EMBL/GenBank/DDBJ databases">
        <title>Draft genome sequence of Bacillus azotoformans MEV2011, a (co-) denitrifying strain unable to grow in the presence of oxygen.</title>
        <authorList>
            <person name="Nielsen M."/>
            <person name="Schreiber L."/>
            <person name="Finster K."/>
            <person name="Schramm A."/>
        </authorList>
    </citation>
    <scope>NUCLEOTIDE SEQUENCE [LARGE SCALE GENOMIC DNA]</scope>
    <source>
        <strain evidence="1 2">MEV2011</strain>
    </source>
</reference>
<dbReference type="EMBL" id="JJRY01000052">
    <property type="protein sequence ID" value="KEF35815.1"/>
    <property type="molecule type" value="Genomic_DNA"/>
</dbReference>
<accession>A0A072NRI3</accession>
<evidence type="ECO:0000313" key="1">
    <source>
        <dbReference type="EMBL" id="KEF35815.1"/>
    </source>
</evidence>
<dbReference type="PATRIC" id="fig|1348973.3.peg.4870"/>